<dbReference type="AlphaFoldDB" id="A0A0E2DHJ3"/>
<name>A0A0E2DHJ3_LEPIR</name>
<evidence type="ECO:0000313" key="1">
    <source>
        <dbReference type="EMBL" id="EKR55101.1"/>
    </source>
</evidence>
<dbReference type="EMBL" id="AHNR02000036">
    <property type="protein sequence ID" value="EKR55101.1"/>
    <property type="molecule type" value="Genomic_DNA"/>
</dbReference>
<gene>
    <name evidence="1" type="ORF">LEP1GSC105_2550</name>
</gene>
<reference evidence="1 2" key="1">
    <citation type="submission" date="2012-10" db="EMBL/GenBank/DDBJ databases">
        <authorList>
            <person name="Harkins D.M."/>
            <person name="Durkin A.S."/>
            <person name="Brinkac L.M."/>
            <person name="Haft D.H."/>
            <person name="Selengut J.D."/>
            <person name="Sanka R."/>
            <person name="DePew J."/>
            <person name="Purushe J."/>
            <person name="Chanthongthip A."/>
            <person name="Lattana O."/>
            <person name="Phetsouvanh R."/>
            <person name="Newton P.N."/>
            <person name="Vinetz J.M."/>
            <person name="Sutton G.G."/>
            <person name="Nierman W.C."/>
            <person name="Fouts D.E."/>
        </authorList>
    </citation>
    <scope>NUCLEOTIDE SEQUENCE [LARGE SCALE GENOMIC DNA]</scope>
    <source>
        <strain evidence="1 2">UI 12758</strain>
    </source>
</reference>
<protein>
    <submittedName>
        <fullName evidence="1">Uncharacterized protein</fullName>
    </submittedName>
</protein>
<evidence type="ECO:0000313" key="2">
    <source>
        <dbReference type="Proteomes" id="UP000001340"/>
    </source>
</evidence>
<comment type="caution">
    <text evidence="1">The sequence shown here is derived from an EMBL/GenBank/DDBJ whole genome shotgun (WGS) entry which is preliminary data.</text>
</comment>
<dbReference type="Proteomes" id="UP000001340">
    <property type="component" value="Unassembled WGS sequence"/>
</dbReference>
<proteinExistence type="predicted"/>
<organism evidence="1 2">
    <name type="scientific">Leptospira interrogans str. UI 12758</name>
    <dbReference type="NCBI Taxonomy" id="1049938"/>
    <lineage>
        <taxon>Bacteria</taxon>
        <taxon>Pseudomonadati</taxon>
        <taxon>Spirochaetota</taxon>
        <taxon>Spirochaetia</taxon>
        <taxon>Leptospirales</taxon>
        <taxon>Leptospiraceae</taxon>
        <taxon>Leptospira</taxon>
    </lineage>
</organism>
<accession>A0A0E2DHJ3</accession>
<sequence length="134" mass="15765">MHLASCFRSFSNSYTDIVQITFLLSKALEKSSQNSLFNFIYDSWGPHCNDIFYILQELEKQKLVAITEDRSGLYKTFHIMKLGYSIASKKLKLISRYERNSIKKLSSVINDFTYLKMIAYIRLNFPERENNIQV</sequence>